<dbReference type="SUPFAM" id="SSF53756">
    <property type="entry name" value="UDP-Glycosyltransferase/glycogen phosphorylase"/>
    <property type="match status" value="1"/>
</dbReference>
<keyword evidence="2" id="KW-1185">Reference proteome</keyword>
<comment type="caution">
    <text evidence="1">The sequence shown here is derived from an EMBL/GenBank/DDBJ whole genome shotgun (WGS) entry which is preliminary data.</text>
</comment>
<evidence type="ECO:0000313" key="1">
    <source>
        <dbReference type="EMBL" id="MEA5256983.1"/>
    </source>
</evidence>
<proteinExistence type="predicted"/>
<sequence length="296" mass="34349">MAFKKLNPFERLYLKNTNKDAYQNYKYQLKVSKIPSINFLDTPKPLVDFKHSGHLGDIIYAIPTMYALAENGKARLHLNIGQKIKVDGEHPLQGIGLNEKSILMLEPLLTHQQQFQQIDIYDKQEIDYDLDVFRKFPFDYSKGHISRWYFNCFAVNYDLSKPWLTIPKDNSMADKIVIARSTRYNSPVIDYSILKKYNNLVFVGLPEEYALMKAVIPHLVYVEVSNFFELAKIIAGAKLFIGNQSFPYAIAEALKTPRMLESYYKSPNVIPEGPNAFEFSFQPQFEFLVQKLILQH</sequence>
<protein>
    <submittedName>
        <fullName evidence="1">Uncharacterized protein</fullName>
    </submittedName>
</protein>
<evidence type="ECO:0000313" key="2">
    <source>
        <dbReference type="Proteomes" id="UP001304671"/>
    </source>
</evidence>
<organism evidence="1 2">
    <name type="scientific">Arcicella aquatica</name>
    <dbReference type="NCBI Taxonomy" id="217141"/>
    <lineage>
        <taxon>Bacteria</taxon>
        <taxon>Pseudomonadati</taxon>
        <taxon>Bacteroidota</taxon>
        <taxon>Cytophagia</taxon>
        <taxon>Cytophagales</taxon>
        <taxon>Flectobacillaceae</taxon>
        <taxon>Arcicella</taxon>
    </lineage>
</organism>
<dbReference type="Proteomes" id="UP001304671">
    <property type="component" value="Unassembled WGS sequence"/>
</dbReference>
<dbReference type="EMBL" id="JAYFUL010000005">
    <property type="protein sequence ID" value="MEA5256983.1"/>
    <property type="molecule type" value="Genomic_DNA"/>
</dbReference>
<dbReference type="Gene3D" id="3.40.50.2000">
    <property type="entry name" value="Glycogen Phosphorylase B"/>
    <property type="match status" value="1"/>
</dbReference>
<name>A0ABU5QIY0_9BACT</name>
<gene>
    <name evidence="1" type="ORF">VB264_04245</name>
</gene>
<dbReference type="RefSeq" id="WP_323247061.1">
    <property type="nucleotide sequence ID" value="NZ_JAYFUL010000005.1"/>
</dbReference>
<accession>A0ABU5QIY0</accession>
<reference evidence="1 2" key="1">
    <citation type="submission" date="2023-12" db="EMBL/GenBank/DDBJ databases">
        <title>Novel species of the genus Arcicella isolated from rivers.</title>
        <authorList>
            <person name="Lu H."/>
        </authorList>
    </citation>
    <scope>NUCLEOTIDE SEQUENCE [LARGE SCALE GENOMIC DNA]</scope>
    <source>
        <strain evidence="1 2">LMG 21963</strain>
    </source>
</reference>